<gene>
    <name evidence="9" type="ORF">CARN6_1945</name>
</gene>
<name>E6QMK2_9ZZZZ</name>
<dbReference type="GO" id="GO:0005525">
    <property type="term" value="F:GTP binding"/>
    <property type="evidence" value="ECO:0007669"/>
    <property type="project" value="UniProtKB-KW"/>
</dbReference>
<dbReference type="GO" id="GO:0006777">
    <property type="term" value="P:Mo-molybdopterin cofactor biosynthetic process"/>
    <property type="evidence" value="ECO:0007669"/>
    <property type="project" value="UniProtKB-KW"/>
</dbReference>
<protein>
    <recommendedName>
        <fullName evidence="8">MobA-like NTP transferase domain-containing protein</fullName>
    </recommendedName>
</protein>
<dbReference type="AlphaFoldDB" id="E6QMK2"/>
<dbReference type="Gene3D" id="3.90.550.10">
    <property type="entry name" value="Spore Coat Polysaccharide Biosynthesis Protein SpsA, Chain A"/>
    <property type="match status" value="1"/>
</dbReference>
<evidence type="ECO:0000256" key="1">
    <source>
        <dbReference type="ARBA" id="ARBA00022490"/>
    </source>
</evidence>
<reference evidence="9" key="1">
    <citation type="submission" date="2009-10" db="EMBL/GenBank/DDBJ databases">
        <title>Diversity of trophic interactions inside an arsenic-rich microbial ecosystem.</title>
        <authorList>
            <person name="Bertin P.N."/>
            <person name="Heinrich-Salmeron A."/>
            <person name="Pelletier E."/>
            <person name="Goulhen-Chollet F."/>
            <person name="Arsene-Ploetze F."/>
            <person name="Gallien S."/>
            <person name="Calteau A."/>
            <person name="Vallenet D."/>
            <person name="Casiot C."/>
            <person name="Chane-Woon-Ming B."/>
            <person name="Giloteaux L."/>
            <person name="Barakat M."/>
            <person name="Bonnefoy V."/>
            <person name="Bruneel O."/>
            <person name="Chandler M."/>
            <person name="Cleiss J."/>
            <person name="Duran R."/>
            <person name="Elbaz-Poulichet F."/>
            <person name="Fonknechten N."/>
            <person name="Lauga B."/>
            <person name="Mornico D."/>
            <person name="Ortet P."/>
            <person name="Schaeffer C."/>
            <person name="Siguier P."/>
            <person name="Alexander Thil Smith A."/>
            <person name="Van Dorsselaer A."/>
            <person name="Weissenbach J."/>
            <person name="Medigue C."/>
            <person name="Le Paslier D."/>
        </authorList>
    </citation>
    <scope>NUCLEOTIDE SEQUENCE</scope>
</reference>
<proteinExistence type="predicted"/>
<feature type="domain" description="MobA-like NTP transferase" evidence="8">
    <location>
        <begin position="5"/>
        <end position="142"/>
    </location>
</feature>
<dbReference type="SUPFAM" id="SSF53448">
    <property type="entry name" value="Nucleotide-diphospho-sugar transferases"/>
    <property type="match status" value="1"/>
</dbReference>
<sequence>MPAEGFVLAGGHSSRMGRDKALIHFGNASLISIAIDTFQRVGLPARIAGSRSDLDAFAEIIPDTFVNVGPLGGVHAALATSKAEWSVFIPVDMPLLPASLLRCLLDRAAITRAAITCLRCNGFLHPFPVILHRSLLDFIEHFGALKIGDTASVGFATTGDTTSRDLTHWLRASTHQLSSRSCKLVNSSPAHCRRRCGFKAQTHRTRCASS</sequence>
<keyword evidence="4" id="KW-0547">Nucleotide-binding</keyword>
<dbReference type="InterPro" id="IPR029044">
    <property type="entry name" value="Nucleotide-diphossugar_trans"/>
</dbReference>
<dbReference type="InterPro" id="IPR025877">
    <property type="entry name" value="MobA-like_NTP_Trfase"/>
</dbReference>
<comment type="caution">
    <text evidence="9">The sequence shown here is derived from an EMBL/GenBank/DDBJ whole genome shotgun (WGS) entry which is preliminary data.</text>
</comment>
<accession>E6QMK2</accession>
<dbReference type="GO" id="GO:0046872">
    <property type="term" value="F:metal ion binding"/>
    <property type="evidence" value="ECO:0007669"/>
    <property type="project" value="UniProtKB-KW"/>
</dbReference>
<dbReference type="EMBL" id="CABQ01000226">
    <property type="protein sequence ID" value="CBI08473.1"/>
    <property type="molecule type" value="Genomic_DNA"/>
</dbReference>
<dbReference type="GO" id="GO:0016779">
    <property type="term" value="F:nucleotidyltransferase activity"/>
    <property type="evidence" value="ECO:0007669"/>
    <property type="project" value="UniProtKB-ARBA"/>
</dbReference>
<evidence type="ECO:0000256" key="4">
    <source>
        <dbReference type="ARBA" id="ARBA00022741"/>
    </source>
</evidence>
<dbReference type="PANTHER" id="PTHR19136:SF81">
    <property type="entry name" value="MOLYBDENUM COFACTOR GUANYLYLTRANSFERASE"/>
    <property type="match status" value="1"/>
</dbReference>
<keyword evidence="3" id="KW-0479">Metal-binding</keyword>
<organism evidence="9">
    <name type="scientific">mine drainage metagenome</name>
    <dbReference type="NCBI Taxonomy" id="410659"/>
    <lineage>
        <taxon>unclassified sequences</taxon>
        <taxon>metagenomes</taxon>
        <taxon>ecological metagenomes</taxon>
    </lineage>
</organism>
<keyword evidence="6" id="KW-0342">GTP-binding</keyword>
<keyword evidence="2" id="KW-0808">Transferase</keyword>
<evidence type="ECO:0000259" key="8">
    <source>
        <dbReference type="Pfam" id="PF12804"/>
    </source>
</evidence>
<evidence type="ECO:0000313" key="9">
    <source>
        <dbReference type="EMBL" id="CBI08473.1"/>
    </source>
</evidence>
<evidence type="ECO:0000256" key="5">
    <source>
        <dbReference type="ARBA" id="ARBA00022842"/>
    </source>
</evidence>
<keyword evidence="1" id="KW-0963">Cytoplasm</keyword>
<dbReference type="CDD" id="cd02503">
    <property type="entry name" value="MobA"/>
    <property type="match status" value="1"/>
</dbReference>
<evidence type="ECO:0000256" key="2">
    <source>
        <dbReference type="ARBA" id="ARBA00022679"/>
    </source>
</evidence>
<dbReference type="PANTHER" id="PTHR19136">
    <property type="entry name" value="MOLYBDENUM COFACTOR GUANYLYLTRANSFERASE"/>
    <property type="match status" value="1"/>
</dbReference>
<evidence type="ECO:0000256" key="3">
    <source>
        <dbReference type="ARBA" id="ARBA00022723"/>
    </source>
</evidence>
<evidence type="ECO:0000256" key="7">
    <source>
        <dbReference type="ARBA" id="ARBA00023150"/>
    </source>
</evidence>
<evidence type="ECO:0000256" key="6">
    <source>
        <dbReference type="ARBA" id="ARBA00023134"/>
    </source>
</evidence>
<dbReference type="InterPro" id="IPR013482">
    <property type="entry name" value="Molybde_CF_guanTrfase"/>
</dbReference>
<keyword evidence="7" id="KW-0501">Molybdenum cofactor biosynthesis</keyword>
<keyword evidence="5" id="KW-0460">Magnesium</keyword>
<dbReference type="Pfam" id="PF12804">
    <property type="entry name" value="NTP_transf_3"/>
    <property type="match status" value="1"/>
</dbReference>